<accession>A0AC60PBC9</accession>
<evidence type="ECO:0000313" key="2">
    <source>
        <dbReference type="Proteomes" id="UP000805193"/>
    </source>
</evidence>
<gene>
    <name evidence="1" type="ORF">HPB47_006154</name>
</gene>
<organism evidence="1 2">
    <name type="scientific">Ixodes persulcatus</name>
    <name type="common">Taiga tick</name>
    <dbReference type="NCBI Taxonomy" id="34615"/>
    <lineage>
        <taxon>Eukaryota</taxon>
        <taxon>Metazoa</taxon>
        <taxon>Ecdysozoa</taxon>
        <taxon>Arthropoda</taxon>
        <taxon>Chelicerata</taxon>
        <taxon>Arachnida</taxon>
        <taxon>Acari</taxon>
        <taxon>Parasitiformes</taxon>
        <taxon>Ixodida</taxon>
        <taxon>Ixodoidea</taxon>
        <taxon>Ixodidae</taxon>
        <taxon>Ixodinae</taxon>
        <taxon>Ixodes</taxon>
    </lineage>
</organism>
<dbReference type="EMBL" id="JABSTQ010010922">
    <property type="protein sequence ID" value="KAG0416766.1"/>
    <property type="molecule type" value="Genomic_DNA"/>
</dbReference>
<protein>
    <submittedName>
        <fullName evidence="1">Uncharacterized protein</fullName>
    </submittedName>
</protein>
<comment type="caution">
    <text evidence="1">The sequence shown here is derived from an EMBL/GenBank/DDBJ whole genome shotgun (WGS) entry which is preliminary data.</text>
</comment>
<proteinExistence type="predicted"/>
<sequence length="399" mass="44223">MATQSSESSLKTQGDEDSSQLASKRKKRKATSALSQDLPQEEKEKERTDITAGNDLTPKTLSQAVLIRPTCKRDVKEFLPKHIKAAAHSTGVTSWNNIAIKYNEKANIIALVTKDKEAVERLTQITEIGTPGGALKVQAVQAQAPNQCKRVAYFRYAKDDTNETIFPELECRTHNILGVHIMGPMRSTAILTFEGKTRPQYIRYCGVTCKVYEYRPRPMVCLNCHAIGHKADICPSKIRRCGECGRAHKEGNNCGMPPECYKCKSPHTAMDKTCPKRAIPPPGNNLQQAKKSQTKHGIEQFNKDKNSWHLLPNTSDADTITPGASGKPWTMLVAGTSAGGTSLPPIKGNDTFSHIIKAERERIDEKLRSLEDKMTDMNAKITDLFKGMTELIKAFNARA</sequence>
<keyword evidence="2" id="KW-1185">Reference proteome</keyword>
<reference evidence="1 2" key="1">
    <citation type="journal article" date="2020" name="Cell">
        <title>Large-Scale Comparative Analyses of Tick Genomes Elucidate Their Genetic Diversity and Vector Capacities.</title>
        <authorList>
            <consortium name="Tick Genome and Microbiome Consortium (TIGMIC)"/>
            <person name="Jia N."/>
            <person name="Wang J."/>
            <person name="Shi W."/>
            <person name="Du L."/>
            <person name="Sun Y."/>
            <person name="Zhan W."/>
            <person name="Jiang J.F."/>
            <person name="Wang Q."/>
            <person name="Zhang B."/>
            <person name="Ji P."/>
            <person name="Bell-Sakyi L."/>
            <person name="Cui X.M."/>
            <person name="Yuan T.T."/>
            <person name="Jiang B.G."/>
            <person name="Yang W.F."/>
            <person name="Lam T.T."/>
            <person name="Chang Q.C."/>
            <person name="Ding S.J."/>
            <person name="Wang X.J."/>
            <person name="Zhu J.G."/>
            <person name="Ruan X.D."/>
            <person name="Zhao L."/>
            <person name="Wei J.T."/>
            <person name="Ye R.Z."/>
            <person name="Que T.C."/>
            <person name="Du C.H."/>
            <person name="Zhou Y.H."/>
            <person name="Cheng J.X."/>
            <person name="Dai P.F."/>
            <person name="Guo W.B."/>
            <person name="Han X.H."/>
            <person name="Huang E.J."/>
            <person name="Li L.F."/>
            <person name="Wei W."/>
            <person name="Gao Y.C."/>
            <person name="Liu J.Z."/>
            <person name="Shao H.Z."/>
            <person name="Wang X."/>
            <person name="Wang C.C."/>
            <person name="Yang T.C."/>
            <person name="Huo Q.B."/>
            <person name="Li W."/>
            <person name="Chen H.Y."/>
            <person name="Chen S.E."/>
            <person name="Zhou L.G."/>
            <person name="Ni X.B."/>
            <person name="Tian J.H."/>
            <person name="Sheng Y."/>
            <person name="Liu T."/>
            <person name="Pan Y.S."/>
            <person name="Xia L.Y."/>
            <person name="Li J."/>
            <person name="Zhao F."/>
            <person name="Cao W.C."/>
        </authorList>
    </citation>
    <scope>NUCLEOTIDE SEQUENCE [LARGE SCALE GENOMIC DNA]</scope>
    <source>
        <strain evidence="1">Iper-2018</strain>
    </source>
</reference>
<evidence type="ECO:0000313" key="1">
    <source>
        <dbReference type="EMBL" id="KAG0416766.1"/>
    </source>
</evidence>
<name>A0AC60PBC9_IXOPE</name>
<dbReference type="Proteomes" id="UP000805193">
    <property type="component" value="Unassembled WGS sequence"/>
</dbReference>